<feature type="signal peptide" evidence="1">
    <location>
        <begin position="1"/>
        <end position="21"/>
    </location>
</feature>
<sequence>MKIVSSLLAGVLLLGATPLHAANVMMDLLDRFNVIAGDYKAGNETEGSAFVYGTYKPTAGRARFGFNDGQVGNDREATLWLNNGVGNGNATTLLSGSVVSRTDVNSGRFTLNGNAPGTPGITTGETAWSNALSSVGLTSVNNLTGMLALASRQWSQLAASSTGSAPGNGSYTINAVSTTIDGHQVAVFNVSGDVLFGQNNGFDRLELNLNGAQTILINVSGTDITIAKNFTNGFTNNEKKILFNFYEATSLTVNRNVRGGIFAPFANVNQVNTNLDGTVVAASLNQTAEIHNERFDGYLPFSTTIPEPTTALLAVAGLAIALRRKR</sequence>
<dbReference type="NCBIfam" id="TIGR04215">
    <property type="entry name" value="choice_anch_A"/>
    <property type="match status" value="1"/>
</dbReference>
<dbReference type="EMBL" id="JAPDDT010000031">
    <property type="protein sequence ID" value="MCW1926613.1"/>
    <property type="molecule type" value="Genomic_DNA"/>
</dbReference>
<feature type="domain" description="Choice-of-anchor A" evidence="2">
    <location>
        <begin position="29"/>
        <end position="292"/>
    </location>
</feature>
<accession>A0ABT3GT10</accession>
<feature type="chain" id="PRO_5046979746" evidence="1">
    <location>
        <begin position="22"/>
        <end position="326"/>
    </location>
</feature>
<keyword evidence="4" id="KW-1185">Reference proteome</keyword>
<dbReference type="RefSeq" id="WP_264490721.1">
    <property type="nucleotide sequence ID" value="NZ_JAPDDT010000031.1"/>
</dbReference>
<dbReference type="Proteomes" id="UP001320876">
    <property type="component" value="Unassembled WGS sequence"/>
</dbReference>
<evidence type="ECO:0000313" key="4">
    <source>
        <dbReference type="Proteomes" id="UP001320876"/>
    </source>
</evidence>
<protein>
    <submittedName>
        <fullName evidence="3">Choice-of-anchor A family protein</fullName>
    </submittedName>
</protein>
<keyword evidence="1" id="KW-0732">Signal</keyword>
<organism evidence="3 4">
    <name type="scientific">Luteolibacter arcticus</name>
    <dbReference type="NCBI Taxonomy" id="1581411"/>
    <lineage>
        <taxon>Bacteria</taxon>
        <taxon>Pseudomonadati</taxon>
        <taxon>Verrucomicrobiota</taxon>
        <taxon>Verrucomicrobiia</taxon>
        <taxon>Verrucomicrobiales</taxon>
        <taxon>Verrucomicrobiaceae</taxon>
        <taxon>Luteolibacter</taxon>
    </lineage>
</organism>
<name>A0ABT3GT10_9BACT</name>
<gene>
    <name evidence="3" type="ORF">OKA05_28935</name>
</gene>
<comment type="caution">
    <text evidence="3">The sequence shown here is derived from an EMBL/GenBank/DDBJ whole genome shotgun (WGS) entry which is preliminary data.</text>
</comment>
<reference evidence="3 4" key="1">
    <citation type="submission" date="2022-10" db="EMBL/GenBank/DDBJ databases">
        <title>Luteolibacter arcticus strain CCTCC AB 2014275, whole genome shotgun sequencing project.</title>
        <authorList>
            <person name="Zhao G."/>
            <person name="Shen L."/>
        </authorList>
    </citation>
    <scope>NUCLEOTIDE SEQUENCE [LARGE SCALE GENOMIC DNA]</scope>
    <source>
        <strain evidence="3 4">CCTCC AB 2014275</strain>
    </source>
</reference>
<evidence type="ECO:0000259" key="2">
    <source>
        <dbReference type="Pfam" id="PF20597"/>
    </source>
</evidence>
<dbReference type="InterPro" id="IPR026588">
    <property type="entry name" value="Choice_anch_A"/>
</dbReference>
<evidence type="ECO:0000256" key="1">
    <source>
        <dbReference type="SAM" id="SignalP"/>
    </source>
</evidence>
<proteinExistence type="predicted"/>
<dbReference type="Pfam" id="PF20597">
    <property type="entry name" value="pAdhesive_15"/>
    <property type="match status" value="1"/>
</dbReference>
<evidence type="ECO:0000313" key="3">
    <source>
        <dbReference type="EMBL" id="MCW1926613.1"/>
    </source>
</evidence>